<accession>A0A5C3QY56</accession>
<feature type="region of interest" description="Disordered" evidence="1">
    <location>
        <begin position="47"/>
        <end position="69"/>
    </location>
</feature>
<feature type="region of interest" description="Disordered" evidence="1">
    <location>
        <begin position="318"/>
        <end position="342"/>
    </location>
</feature>
<feature type="compositionally biased region" description="Polar residues" evidence="1">
    <location>
        <begin position="56"/>
        <end position="69"/>
    </location>
</feature>
<protein>
    <submittedName>
        <fullName evidence="2">Uncharacterized protein</fullName>
    </submittedName>
</protein>
<keyword evidence="3" id="KW-1185">Reference proteome</keyword>
<evidence type="ECO:0000313" key="2">
    <source>
        <dbReference type="EMBL" id="TFL05339.1"/>
    </source>
</evidence>
<proteinExistence type="predicted"/>
<gene>
    <name evidence="2" type="ORF">BDV98DRAFT_590026</name>
</gene>
<feature type="compositionally biased region" description="Basic and acidic residues" evidence="1">
    <location>
        <begin position="333"/>
        <end position="342"/>
    </location>
</feature>
<evidence type="ECO:0000256" key="1">
    <source>
        <dbReference type="SAM" id="MobiDB-lite"/>
    </source>
</evidence>
<reference evidence="2 3" key="1">
    <citation type="journal article" date="2019" name="Nat. Ecol. Evol.">
        <title>Megaphylogeny resolves global patterns of mushroom evolution.</title>
        <authorList>
            <person name="Varga T."/>
            <person name="Krizsan K."/>
            <person name="Foldi C."/>
            <person name="Dima B."/>
            <person name="Sanchez-Garcia M."/>
            <person name="Sanchez-Ramirez S."/>
            <person name="Szollosi G.J."/>
            <person name="Szarkandi J.G."/>
            <person name="Papp V."/>
            <person name="Albert L."/>
            <person name="Andreopoulos W."/>
            <person name="Angelini C."/>
            <person name="Antonin V."/>
            <person name="Barry K.W."/>
            <person name="Bougher N.L."/>
            <person name="Buchanan P."/>
            <person name="Buyck B."/>
            <person name="Bense V."/>
            <person name="Catcheside P."/>
            <person name="Chovatia M."/>
            <person name="Cooper J."/>
            <person name="Damon W."/>
            <person name="Desjardin D."/>
            <person name="Finy P."/>
            <person name="Geml J."/>
            <person name="Haridas S."/>
            <person name="Hughes K."/>
            <person name="Justo A."/>
            <person name="Karasinski D."/>
            <person name="Kautmanova I."/>
            <person name="Kiss B."/>
            <person name="Kocsube S."/>
            <person name="Kotiranta H."/>
            <person name="LaButti K.M."/>
            <person name="Lechner B.E."/>
            <person name="Liimatainen K."/>
            <person name="Lipzen A."/>
            <person name="Lukacs Z."/>
            <person name="Mihaltcheva S."/>
            <person name="Morgado L.N."/>
            <person name="Niskanen T."/>
            <person name="Noordeloos M.E."/>
            <person name="Ohm R.A."/>
            <person name="Ortiz-Santana B."/>
            <person name="Ovrebo C."/>
            <person name="Racz N."/>
            <person name="Riley R."/>
            <person name="Savchenko A."/>
            <person name="Shiryaev A."/>
            <person name="Soop K."/>
            <person name="Spirin V."/>
            <person name="Szebenyi C."/>
            <person name="Tomsovsky M."/>
            <person name="Tulloss R.E."/>
            <person name="Uehling J."/>
            <person name="Grigoriev I.V."/>
            <person name="Vagvolgyi C."/>
            <person name="Papp T."/>
            <person name="Martin F.M."/>
            <person name="Miettinen O."/>
            <person name="Hibbett D.S."/>
            <person name="Nagy L.G."/>
        </authorList>
    </citation>
    <scope>NUCLEOTIDE SEQUENCE [LARGE SCALE GENOMIC DNA]</scope>
    <source>
        <strain evidence="2 3">CBS 309.79</strain>
    </source>
</reference>
<dbReference type="AlphaFoldDB" id="A0A5C3QY56"/>
<dbReference type="EMBL" id="ML178817">
    <property type="protein sequence ID" value="TFL05339.1"/>
    <property type="molecule type" value="Genomic_DNA"/>
</dbReference>
<name>A0A5C3QY56_9AGAR</name>
<organism evidence="2 3">
    <name type="scientific">Pterulicium gracile</name>
    <dbReference type="NCBI Taxonomy" id="1884261"/>
    <lineage>
        <taxon>Eukaryota</taxon>
        <taxon>Fungi</taxon>
        <taxon>Dikarya</taxon>
        <taxon>Basidiomycota</taxon>
        <taxon>Agaricomycotina</taxon>
        <taxon>Agaricomycetes</taxon>
        <taxon>Agaricomycetidae</taxon>
        <taxon>Agaricales</taxon>
        <taxon>Pleurotineae</taxon>
        <taxon>Pterulaceae</taxon>
        <taxon>Pterulicium</taxon>
    </lineage>
</organism>
<dbReference type="Proteomes" id="UP000305067">
    <property type="component" value="Unassembled WGS sequence"/>
</dbReference>
<sequence length="342" mass="38562">MSLGSNYRLRSLEFFSETRSTNSGRVDIGASIVRFSRRSHSWTGKELEASSGLDIPSQTNEAPNHTTSQTEYTYKSTGYSIEPPGPTQPSEISEYSAPPASMELSRGQRQLYRDTCPLEMQDPILRDGLAARGRERLRRRNALLSFFPPSDVFSELAELVLTNGCSSWPERSPRFVYVEGPTDSSESRFEPHPDSWTYASCDDLLKRLIRSVDGKPPLFPKLKTLKIVETRFDPNLLAQVIRKRTVQREGSEFAQLQRVEIDYIASKPSENATFHKAHSQLAREYASGLEAGLVGNGLKDGYPSFELVHDPRQFRVKQMGERMQHSADSQADIETRPASRNP</sequence>
<evidence type="ECO:0000313" key="3">
    <source>
        <dbReference type="Proteomes" id="UP000305067"/>
    </source>
</evidence>